<dbReference type="GO" id="GO:0016757">
    <property type="term" value="F:glycosyltransferase activity"/>
    <property type="evidence" value="ECO:0007669"/>
    <property type="project" value="InterPro"/>
</dbReference>
<dbReference type="CDD" id="cd03809">
    <property type="entry name" value="GT4_MtfB-like"/>
    <property type="match status" value="1"/>
</dbReference>
<dbReference type="InterPro" id="IPR001296">
    <property type="entry name" value="Glyco_trans_1"/>
</dbReference>
<dbReference type="AlphaFoldDB" id="A0A2C9D3W0"/>
<keyword evidence="3" id="KW-1185">Reference proteome</keyword>
<organism evidence="2 3">
    <name type="scientific">Hartmannibacter diazotrophicus</name>
    <dbReference type="NCBI Taxonomy" id="1482074"/>
    <lineage>
        <taxon>Bacteria</taxon>
        <taxon>Pseudomonadati</taxon>
        <taxon>Pseudomonadota</taxon>
        <taxon>Alphaproteobacteria</taxon>
        <taxon>Hyphomicrobiales</taxon>
        <taxon>Pleomorphomonadaceae</taxon>
        <taxon>Hartmannibacter</taxon>
    </lineage>
</organism>
<sequence length="430" mass="47423">MHRPIAYNLVRSVFSALNRSPRGVDRIDFGYISYLFEHWPKDCFGVLPTPWGMRFYPRDRVLRGRDYLAANWRELAPHGEEPAMKRLEAACALDETAVPSPPSTLRPPNIAGYGRALRLVFGEGIAMGRPVRSLPPGSIYLDIGQYGLTHPTMLRWLDQRPDVAPVFMIHDVIPLQMPHLVANNTVWAQNGAMNVAGRWARAILTPTAAAGESIREELTRRGRPDVPIHPVALPIDDVFHRTRVDEPVLGDRPYFLVCGAIEPRKNHMLLVDVWKRIAAAQGSRTPRLVIAGSPGHRSQRILRDIAAQEGLRGHLVFASGLSTPSLARVMAGARAVLMPSFAEGYGLPPVEAITLGTPAVLSDIAAHREAAGDAGLYAAPDDVPAWTALVEGLTTETPLRAEALSRVARHRPNDWRSYMNHVTEVLAQIE</sequence>
<evidence type="ECO:0000313" key="3">
    <source>
        <dbReference type="Proteomes" id="UP000223606"/>
    </source>
</evidence>
<name>A0A2C9D3W0_9HYPH</name>
<dbReference type="Gene3D" id="3.40.50.2000">
    <property type="entry name" value="Glycogen Phosphorylase B"/>
    <property type="match status" value="1"/>
</dbReference>
<keyword evidence="2" id="KW-0808">Transferase</keyword>
<dbReference type="SUPFAM" id="SSF53756">
    <property type="entry name" value="UDP-Glycosyltransferase/glycogen phosphorylase"/>
    <property type="match status" value="1"/>
</dbReference>
<proteinExistence type="predicted"/>
<dbReference type="PANTHER" id="PTHR46401">
    <property type="entry name" value="GLYCOSYLTRANSFERASE WBBK-RELATED"/>
    <property type="match status" value="1"/>
</dbReference>
<dbReference type="Pfam" id="PF00534">
    <property type="entry name" value="Glycos_transf_1"/>
    <property type="match status" value="1"/>
</dbReference>
<evidence type="ECO:0000259" key="1">
    <source>
        <dbReference type="Pfam" id="PF00534"/>
    </source>
</evidence>
<dbReference type="PANTHER" id="PTHR46401:SF8">
    <property type="entry name" value="BLL6006 PROTEIN"/>
    <property type="match status" value="1"/>
</dbReference>
<reference evidence="3" key="1">
    <citation type="submission" date="2017-09" db="EMBL/GenBank/DDBJ databases">
        <title>Genome sequence of Nannocystis excedens DSM 71.</title>
        <authorList>
            <person name="Blom J."/>
        </authorList>
    </citation>
    <scope>NUCLEOTIDE SEQUENCE [LARGE SCALE GENOMIC DNA]</scope>
    <source>
        <strain evidence="3">type strain: E19</strain>
    </source>
</reference>
<dbReference type="Proteomes" id="UP000223606">
    <property type="component" value="Chromosome 1"/>
</dbReference>
<dbReference type="EMBL" id="LT960614">
    <property type="protein sequence ID" value="SON54491.1"/>
    <property type="molecule type" value="Genomic_DNA"/>
</dbReference>
<gene>
    <name evidence="2" type="ORF">HDIA_0950</name>
</gene>
<dbReference type="KEGG" id="hdi:HDIA_0950"/>
<accession>A0A2C9D3W0</accession>
<protein>
    <submittedName>
        <fullName evidence="2">Glycosyltransferase, family</fullName>
    </submittedName>
</protein>
<dbReference type="OrthoDB" id="9790710at2"/>
<feature type="domain" description="Glycosyl transferase family 1" evidence="1">
    <location>
        <begin position="247"/>
        <end position="401"/>
    </location>
</feature>
<dbReference type="RefSeq" id="WP_099554858.1">
    <property type="nucleotide sequence ID" value="NZ_LT960614.1"/>
</dbReference>
<evidence type="ECO:0000313" key="2">
    <source>
        <dbReference type="EMBL" id="SON54491.1"/>
    </source>
</evidence>